<dbReference type="InterPro" id="IPR002347">
    <property type="entry name" value="SDR_fam"/>
</dbReference>
<dbReference type="Proteomes" id="UP000070544">
    <property type="component" value="Unassembled WGS sequence"/>
</dbReference>
<comment type="similarity">
    <text evidence="3 6">Belongs to the short-chain dehydrogenases/reductases (SDR) family.</text>
</comment>
<dbReference type="FunFam" id="3.40.50.720:FF:000137">
    <property type="entry name" value="Hydroxysteroid (17-beta) dehydrogenase 3"/>
    <property type="match status" value="1"/>
</dbReference>
<keyword evidence="7" id="KW-1133">Transmembrane helix</keyword>
<dbReference type="Pfam" id="PF00106">
    <property type="entry name" value="adh_short"/>
    <property type="match status" value="1"/>
</dbReference>
<proteinExistence type="inferred from homology"/>
<dbReference type="PIRSF" id="PIRSF000126">
    <property type="entry name" value="11-beta-HSD1"/>
    <property type="match status" value="1"/>
</dbReference>
<dbReference type="AlphaFoldDB" id="A0A139A5Y4"/>
<evidence type="ECO:0000256" key="7">
    <source>
        <dbReference type="SAM" id="Phobius"/>
    </source>
</evidence>
<evidence type="ECO:0000313" key="8">
    <source>
        <dbReference type="EMBL" id="KXS12197.1"/>
    </source>
</evidence>
<sequence>MVLESLPVIHDALAPILANKQATDAIWIVGAAVVASTAIRALLFLGNTIYTSFLRPAKKLSKLGKWAIVTGATDGLGKAYAKALAKQGLSVLLISRTQSKLDEVAKEISDKYKVETKTAQVDYSKFSEDVAANLRKTIDSLEVGVLVNNVGISYTYPEKFDKLDEATLRNLVHINCDSVVLMSHMVIGQMDKRKKGAIINVSSASGLFPMGLLTVYSGTKSFVDFFSRALSQEYPNLYIQSVMPFMVVSKLAGLKRPTWNAPTPDDYVRSSLPTIGYEDRTLGYWAHKVSGLIQYLPFNLGEKFTYNTHADINKRYLKRQARITAEAAGKKSQ</sequence>
<dbReference type="OrthoDB" id="5545019at2759"/>
<dbReference type="Gene3D" id="3.40.50.720">
    <property type="entry name" value="NAD(P)-binding Rossmann-like Domain"/>
    <property type="match status" value="1"/>
</dbReference>
<dbReference type="EMBL" id="KQ965790">
    <property type="protein sequence ID" value="KXS12197.1"/>
    <property type="molecule type" value="Genomic_DNA"/>
</dbReference>
<evidence type="ECO:0000256" key="2">
    <source>
        <dbReference type="ARBA" id="ARBA00005194"/>
    </source>
</evidence>
<keyword evidence="7" id="KW-0812">Transmembrane</keyword>
<dbReference type="PANTHER" id="PTHR43899">
    <property type="entry name" value="RH59310P"/>
    <property type="match status" value="1"/>
</dbReference>
<dbReference type="SUPFAM" id="SSF51735">
    <property type="entry name" value="NAD(P)-binding Rossmann-fold domains"/>
    <property type="match status" value="1"/>
</dbReference>
<accession>A0A139A5Y4</accession>
<evidence type="ECO:0000256" key="4">
    <source>
        <dbReference type="ARBA" id="ARBA00022857"/>
    </source>
</evidence>
<dbReference type="PANTHER" id="PTHR43899:SF13">
    <property type="entry name" value="RH59310P"/>
    <property type="match status" value="1"/>
</dbReference>
<dbReference type="PROSITE" id="PS00061">
    <property type="entry name" value="ADH_SHORT"/>
    <property type="match status" value="1"/>
</dbReference>
<feature type="transmembrane region" description="Helical" evidence="7">
    <location>
        <begin position="197"/>
        <end position="217"/>
    </location>
</feature>
<evidence type="ECO:0000256" key="5">
    <source>
        <dbReference type="ARBA" id="ARBA00023002"/>
    </source>
</evidence>
<evidence type="ECO:0000256" key="3">
    <source>
        <dbReference type="ARBA" id="ARBA00006484"/>
    </source>
</evidence>
<dbReference type="InterPro" id="IPR020904">
    <property type="entry name" value="Sc_DH/Rdtase_CS"/>
</dbReference>
<dbReference type="GO" id="GO:0005783">
    <property type="term" value="C:endoplasmic reticulum"/>
    <property type="evidence" value="ECO:0007669"/>
    <property type="project" value="UniProtKB-SubCell"/>
</dbReference>
<evidence type="ECO:0000256" key="6">
    <source>
        <dbReference type="RuleBase" id="RU000363"/>
    </source>
</evidence>
<gene>
    <name evidence="8" type="ORF">M427DRAFT_59715</name>
</gene>
<evidence type="ECO:0000313" key="9">
    <source>
        <dbReference type="Proteomes" id="UP000070544"/>
    </source>
</evidence>
<dbReference type="PRINTS" id="PR00081">
    <property type="entry name" value="GDHRDH"/>
</dbReference>
<organism evidence="8 9">
    <name type="scientific">Gonapodya prolifera (strain JEL478)</name>
    <name type="common">Monoblepharis prolifera</name>
    <dbReference type="NCBI Taxonomy" id="1344416"/>
    <lineage>
        <taxon>Eukaryota</taxon>
        <taxon>Fungi</taxon>
        <taxon>Fungi incertae sedis</taxon>
        <taxon>Chytridiomycota</taxon>
        <taxon>Chytridiomycota incertae sedis</taxon>
        <taxon>Monoblepharidomycetes</taxon>
        <taxon>Monoblepharidales</taxon>
        <taxon>Gonapodyaceae</taxon>
        <taxon>Gonapodya</taxon>
    </lineage>
</organism>
<keyword evidence="5" id="KW-0560">Oxidoreductase</keyword>
<reference evidence="8 9" key="1">
    <citation type="journal article" date="2015" name="Genome Biol. Evol.">
        <title>Phylogenomic analyses indicate that early fungi evolved digesting cell walls of algal ancestors of land plants.</title>
        <authorList>
            <person name="Chang Y."/>
            <person name="Wang S."/>
            <person name="Sekimoto S."/>
            <person name="Aerts A.L."/>
            <person name="Choi C."/>
            <person name="Clum A."/>
            <person name="LaButti K.M."/>
            <person name="Lindquist E.A."/>
            <person name="Yee Ngan C."/>
            <person name="Ohm R.A."/>
            <person name="Salamov A.A."/>
            <person name="Grigoriev I.V."/>
            <person name="Spatafora J.W."/>
            <person name="Berbee M.L."/>
        </authorList>
    </citation>
    <scope>NUCLEOTIDE SEQUENCE [LARGE SCALE GENOMIC DNA]</scope>
    <source>
        <strain evidence="8 9">JEL478</strain>
    </source>
</reference>
<comment type="pathway">
    <text evidence="2">Lipid metabolism; fatty acid biosynthesis.</text>
</comment>
<keyword evidence="4" id="KW-0521">NADP</keyword>
<feature type="transmembrane region" description="Helical" evidence="7">
    <location>
        <begin position="25"/>
        <end position="50"/>
    </location>
</feature>
<dbReference type="PRINTS" id="PR00080">
    <property type="entry name" value="SDRFAMILY"/>
</dbReference>
<dbReference type="InterPro" id="IPR036291">
    <property type="entry name" value="NAD(P)-bd_dom_sf"/>
</dbReference>
<dbReference type="STRING" id="1344416.A0A139A5Y4"/>
<dbReference type="CDD" id="cd05356">
    <property type="entry name" value="17beta-HSD1_like_SDR_c"/>
    <property type="match status" value="1"/>
</dbReference>
<dbReference type="GO" id="GO:0016491">
    <property type="term" value="F:oxidoreductase activity"/>
    <property type="evidence" value="ECO:0007669"/>
    <property type="project" value="UniProtKB-KW"/>
</dbReference>
<dbReference type="InterPro" id="IPR051019">
    <property type="entry name" value="VLCFA-Steroid_DH"/>
</dbReference>
<keyword evidence="7" id="KW-0472">Membrane</keyword>
<keyword evidence="9" id="KW-1185">Reference proteome</keyword>
<comment type="subcellular location">
    <subcellularLocation>
        <location evidence="1">Endoplasmic reticulum</location>
    </subcellularLocation>
</comment>
<protein>
    <submittedName>
        <fullName evidence="8">Short-chain dehydrogenase/reductase</fullName>
    </submittedName>
</protein>
<name>A0A139A5Y4_GONPJ</name>
<evidence type="ECO:0000256" key="1">
    <source>
        <dbReference type="ARBA" id="ARBA00004240"/>
    </source>
</evidence>